<organism evidence="9 10">
    <name type="scientific">Thermotomaculum hydrothermale</name>
    <dbReference type="NCBI Taxonomy" id="981385"/>
    <lineage>
        <taxon>Bacteria</taxon>
        <taxon>Pseudomonadati</taxon>
        <taxon>Acidobacteriota</taxon>
        <taxon>Holophagae</taxon>
        <taxon>Thermotomaculales</taxon>
        <taxon>Thermotomaculaceae</taxon>
        <taxon>Thermotomaculum</taxon>
    </lineage>
</organism>
<dbReference type="Gene3D" id="3.30.70.1350">
    <property type="entry name" value="Cation efflux protein, cytoplasmic domain"/>
    <property type="match status" value="1"/>
</dbReference>
<feature type="transmembrane region" description="Helical" evidence="6">
    <location>
        <begin position="193"/>
        <end position="210"/>
    </location>
</feature>
<evidence type="ECO:0000313" key="9">
    <source>
        <dbReference type="EMBL" id="BBB33065.1"/>
    </source>
</evidence>
<dbReference type="GO" id="GO:0016020">
    <property type="term" value="C:membrane"/>
    <property type="evidence" value="ECO:0007669"/>
    <property type="project" value="UniProtKB-SubCell"/>
</dbReference>
<dbReference type="InterPro" id="IPR027469">
    <property type="entry name" value="Cation_efflux_TMD_sf"/>
</dbReference>
<feature type="domain" description="Cation efflux protein transmembrane" evidence="7">
    <location>
        <begin position="10"/>
        <end position="212"/>
    </location>
</feature>
<dbReference type="Pfam" id="PF01545">
    <property type="entry name" value="Cation_efflux"/>
    <property type="match status" value="1"/>
</dbReference>
<comment type="subcellular location">
    <subcellularLocation>
        <location evidence="1">Membrane</location>
        <topology evidence="1">Multi-pass membrane protein</topology>
    </subcellularLocation>
</comment>
<dbReference type="InterPro" id="IPR040177">
    <property type="entry name" value="SLC30A9"/>
</dbReference>
<dbReference type="AlphaFoldDB" id="A0A7R6PYA8"/>
<dbReference type="Pfam" id="PF16916">
    <property type="entry name" value="ZT_dimer"/>
    <property type="match status" value="1"/>
</dbReference>
<accession>A0A7R6PYA8</accession>
<evidence type="ECO:0000259" key="8">
    <source>
        <dbReference type="Pfam" id="PF16916"/>
    </source>
</evidence>
<dbReference type="PANTHER" id="PTHR13414">
    <property type="entry name" value="HUEL-CATION TRANSPORTER"/>
    <property type="match status" value="1"/>
</dbReference>
<evidence type="ECO:0000256" key="4">
    <source>
        <dbReference type="ARBA" id="ARBA00022989"/>
    </source>
</evidence>
<evidence type="ECO:0000256" key="3">
    <source>
        <dbReference type="ARBA" id="ARBA00022692"/>
    </source>
</evidence>
<evidence type="ECO:0000256" key="2">
    <source>
        <dbReference type="ARBA" id="ARBA00022448"/>
    </source>
</evidence>
<keyword evidence="3 6" id="KW-0812">Transmembrane</keyword>
<dbReference type="Proteomes" id="UP000595564">
    <property type="component" value="Chromosome"/>
</dbReference>
<feature type="transmembrane region" description="Helical" evidence="6">
    <location>
        <begin position="77"/>
        <end position="97"/>
    </location>
</feature>
<reference evidence="9 10" key="1">
    <citation type="journal article" date="2012" name="Extremophiles">
        <title>Thermotomaculum hydrothermale gen. nov., sp. nov., a novel heterotrophic thermophile within the phylum Acidobacteria from a deep-sea hydrothermal vent chimney in the Southern Okinawa Trough.</title>
        <authorList>
            <person name="Izumi H."/>
            <person name="Nunoura T."/>
            <person name="Miyazaki M."/>
            <person name="Mino S."/>
            <person name="Toki T."/>
            <person name="Takai K."/>
            <person name="Sako Y."/>
            <person name="Sawabe T."/>
            <person name="Nakagawa S."/>
        </authorList>
    </citation>
    <scope>NUCLEOTIDE SEQUENCE [LARGE SCALE GENOMIC DNA]</scope>
    <source>
        <strain evidence="9 10">AC55</strain>
    </source>
</reference>
<dbReference type="SUPFAM" id="SSF161111">
    <property type="entry name" value="Cation efflux protein transmembrane domain-like"/>
    <property type="match status" value="1"/>
</dbReference>
<feature type="transmembrane region" description="Helical" evidence="6">
    <location>
        <begin position="112"/>
        <end position="131"/>
    </location>
</feature>
<name>A0A7R6PYA8_9BACT</name>
<dbReference type="InterPro" id="IPR058533">
    <property type="entry name" value="Cation_efflux_TM"/>
</dbReference>
<dbReference type="SUPFAM" id="SSF160240">
    <property type="entry name" value="Cation efflux protein cytoplasmic domain-like"/>
    <property type="match status" value="1"/>
</dbReference>
<evidence type="ECO:0000313" key="10">
    <source>
        <dbReference type="Proteomes" id="UP000595564"/>
    </source>
</evidence>
<dbReference type="InterPro" id="IPR002524">
    <property type="entry name" value="Cation_efflux"/>
</dbReference>
<gene>
    <name evidence="9" type="ORF">TTHT_1573</name>
</gene>
<dbReference type="GO" id="GO:0006829">
    <property type="term" value="P:zinc ion transport"/>
    <property type="evidence" value="ECO:0007669"/>
    <property type="project" value="InterPro"/>
</dbReference>
<feature type="domain" description="Cation efflux protein cytoplasmic" evidence="8">
    <location>
        <begin position="223"/>
        <end position="297"/>
    </location>
</feature>
<dbReference type="NCBIfam" id="TIGR01297">
    <property type="entry name" value="CDF"/>
    <property type="match status" value="1"/>
</dbReference>
<dbReference type="EMBL" id="AP017470">
    <property type="protein sequence ID" value="BBB33065.1"/>
    <property type="molecule type" value="Genomic_DNA"/>
</dbReference>
<keyword evidence="5 6" id="KW-0472">Membrane</keyword>
<proteinExistence type="predicted"/>
<dbReference type="KEGG" id="thyd:TTHT_1573"/>
<protein>
    <submittedName>
        <fullName evidence="9">Cation diffusion facilitator, CDF family</fullName>
    </submittedName>
</protein>
<evidence type="ECO:0000256" key="5">
    <source>
        <dbReference type="ARBA" id="ARBA00023136"/>
    </source>
</evidence>
<dbReference type="InterPro" id="IPR036837">
    <property type="entry name" value="Cation_efflux_CTD_sf"/>
</dbReference>
<keyword evidence="4 6" id="KW-1133">Transmembrane helix</keyword>
<keyword evidence="2" id="KW-0813">Transport</keyword>
<evidence type="ECO:0000256" key="6">
    <source>
        <dbReference type="SAM" id="Phobius"/>
    </source>
</evidence>
<sequence length="302" mass="33809">MSHNNSKSVVIVALLANLLIAASKFVVFLFTGSSSMFSEAIHSTADTGNQILLLLGMERAKKKADSTHQFGYGQEQFFWAFMVAILLFTLGGIYSIYEGIHRILHKNTIENIYLAIGLLLFSIAMESISFLKANKELKKIKGEESIFEFLNKSYQVELIVVFFEDLAAILGLIIALIFILISHFSGNTLFDGIGSILIGILLCTIAFVLGKKMKSLMIGESIPKEISDFIKKTFLEKDGIIGIVDLKSMVLGEKSMLAALEVEFKKEMTAEKIREIIDLCEKEITKKFPEVKNIYVEVRVRE</sequence>
<dbReference type="RefSeq" id="WP_201327363.1">
    <property type="nucleotide sequence ID" value="NZ_AP017470.1"/>
</dbReference>
<dbReference type="PANTHER" id="PTHR13414:SF9">
    <property type="entry name" value="PROTON-COUPLED ZINC ANTIPORTER SLC30A9, MITOCHONDRIAL"/>
    <property type="match status" value="1"/>
</dbReference>
<dbReference type="GO" id="GO:0008324">
    <property type="term" value="F:monoatomic cation transmembrane transporter activity"/>
    <property type="evidence" value="ECO:0007669"/>
    <property type="project" value="InterPro"/>
</dbReference>
<evidence type="ECO:0000259" key="7">
    <source>
        <dbReference type="Pfam" id="PF01545"/>
    </source>
</evidence>
<keyword evidence="10" id="KW-1185">Reference proteome</keyword>
<dbReference type="Gene3D" id="1.20.1510.10">
    <property type="entry name" value="Cation efflux protein transmembrane domain"/>
    <property type="match status" value="1"/>
</dbReference>
<feature type="transmembrane region" description="Helical" evidence="6">
    <location>
        <begin position="9"/>
        <end position="30"/>
    </location>
</feature>
<evidence type="ECO:0000256" key="1">
    <source>
        <dbReference type="ARBA" id="ARBA00004141"/>
    </source>
</evidence>
<feature type="transmembrane region" description="Helical" evidence="6">
    <location>
        <begin position="158"/>
        <end position="181"/>
    </location>
</feature>
<dbReference type="InterPro" id="IPR027470">
    <property type="entry name" value="Cation_efflux_CTD"/>
</dbReference>